<dbReference type="EMBL" id="JASNWA010000003">
    <property type="protein sequence ID" value="KAK3178240.1"/>
    <property type="molecule type" value="Genomic_DNA"/>
</dbReference>
<feature type="compositionally biased region" description="Acidic residues" evidence="2">
    <location>
        <begin position="508"/>
        <end position="541"/>
    </location>
</feature>
<dbReference type="Proteomes" id="UP001276659">
    <property type="component" value="Unassembled WGS sequence"/>
</dbReference>
<comment type="similarity">
    <text evidence="1">Belongs to the taxilin family.</text>
</comment>
<dbReference type="PANTHER" id="PTHR16127">
    <property type="entry name" value="TAXILIN"/>
    <property type="match status" value="1"/>
</dbReference>
<feature type="compositionally biased region" description="Polar residues" evidence="2">
    <location>
        <begin position="16"/>
        <end position="26"/>
    </location>
</feature>
<evidence type="ECO:0000313" key="3">
    <source>
        <dbReference type="EMBL" id="KAK3178240.1"/>
    </source>
</evidence>
<feature type="region of interest" description="Disordered" evidence="2">
    <location>
        <begin position="236"/>
        <end position="270"/>
    </location>
</feature>
<feature type="compositionally biased region" description="Low complexity" evidence="2">
    <location>
        <begin position="568"/>
        <end position="585"/>
    </location>
</feature>
<name>A0AAE0DPQ8_9LECA</name>
<organism evidence="3 4">
    <name type="scientific">Lepraria neglecta</name>
    <dbReference type="NCBI Taxonomy" id="209136"/>
    <lineage>
        <taxon>Eukaryota</taxon>
        <taxon>Fungi</taxon>
        <taxon>Dikarya</taxon>
        <taxon>Ascomycota</taxon>
        <taxon>Pezizomycotina</taxon>
        <taxon>Lecanoromycetes</taxon>
        <taxon>OSLEUM clade</taxon>
        <taxon>Lecanoromycetidae</taxon>
        <taxon>Lecanorales</taxon>
        <taxon>Lecanorineae</taxon>
        <taxon>Stereocaulaceae</taxon>
        <taxon>Lepraria</taxon>
    </lineage>
</organism>
<proteinExistence type="inferred from homology"/>
<reference evidence="3" key="1">
    <citation type="submission" date="2022-11" db="EMBL/GenBank/DDBJ databases">
        <title>Chromosomal genome sequence assembly and mating type (MAT) locus characterization of the leprose asexual lichenized fungus Lepraria neglecta (Nyl.) Erichsen.</title>
        <authorList>
            <person name="Allen J.L."/>
            <person name="Pfeffer B."/>
        </authorList>
    </citation>
    <scope>NUCLEOTIDE SEQUENCE</scope>
    <source>
        <strain evidence="3">Allen 5258</strain>
    </source>
</reference>
<feature type="region of interest" description="Disordered" evidence="2">
    <location>
        <begin position="496"/>
        <end position="585"/>
    </location>
</feature>
<comment type="caution">
    <text evidence="3">The sequence shown here is derived from an EMBL/GenBank/DDBJ whole genome shotgun (WGS) entry which is preliminary data.</text>
</comment>
<evidence type="ECO:0000256" key="1">
    <source>
        <dbReference type="ARBA" id="ARBA00009550"/>
    </source>
</evidence>
<feature type="compositionally biased region" description="Low complexity" evidence="2">
    <location>
        <begin position="38"/>
        <end position="52"/>
    </location>
</feature>
<dbReference type="Pfam" id="PF09728">
    <property type="entry name" value="Taxilin"/>
    <property type="match status" value="1"/>
</dbReference>
<sequence>MAGHGSHAPTTAAGARSSTAVNNNNPALDYINGHGNLPDAPAPNAAPAAPVAKKGKNKKAPDPNETGKLLAAKINQLELDAAGEKDQEAEIGGYSSTHASRENVLASMRKHDLTQDMIAEVAKAFDEGAKVSMVEKGLPSLETMESLLANFSLTSPALDLPRIYETLFNRPLPMNAMDQQKLTQMPPGLFADIEREVKKATRDLSNLLNGMETPLQKMEALQKKYTDLLAEMKRVDRENAKNKKRSELLQKEKDQSRSELSKTNSMKEKLEKLCRELQRDNKKLKDEQKKIEDSERRSREDFSDRTESLFWDVNDNVERIENPDSQKSNVEVDELFRQKFKSFVEQYELRELHFYSLMRTKECEIQLSQARAEEHRKRAEAETTKSRTLSAQVNTFSQTESELRSQLNIYVEKFKQVEDTLNNSNDLFLTFRKEMEEMSKKTKRLEKENLNLTRKHDLTNRNILEMAEERTKANKEMETLRKKNNTLESVIRRMQDQGRAPAGAGALEGDEEGTGSDYEEDYDDEEGSEEGEYDDDTEEEALQAQVGAGALPTYGPVPPPPPSSQAQVNGNKVNGEVNGVKSIAV</sequence>
<evidence type="ECO:0000313" key="4">
    <source>
        <dbReference type="Proteomes" id="UP001276659"/>
    </source>
</evidence>
<gene>
    <name evidence="3" type="ORF">OEA41_000373</name>
</gene>
<dbReference type="InterPro" id="IPR026183">
    <property type="entry name" value="Taxilin_fam"/>
</dbReference>
<protein>
    <submittedName>
        <fullName evidence="3">Uncharacterized protein</fullName>
    </submittedName>
</protein>
<feature type="region of interest" description="Disordered" evidence="2">
    <location>
        <begin position="1"/>
        <end position="65"/>
    </location>
</feature>
<dbReference type="GO" id="GO:0019905">
    <property type="term" value="F:syntaxin binding"/>
    <property type="evidence" value="ECO:0007669"/>
    <property type="project" value="InterPro"/>
</dbReference>
<keyword evidence="4" id="KW-1185">Reference proteome</keyword>
<evidence type="ECO:0000256" key="2">
    <source>
        <dbReference type="SAM" id="MobiDB-lite"/>
    </source>
</evidence>
<accession>A0AAE0DPQ8</accession>
<dbReference type="PANTHER" id="PTHR16127:SF13">
    <property type="entry name" value="GH01188P"/>
    <property type="match status" value="1"/>
</dbReference>
<dbReference type="AlphaFoldDB" id="A0AAE0DPQ8"/>